<gene>
    <name evidence="2" type="ORF">Q5P01_016279</name>
</gene>
<keyword evidence="1" id="KW-0472">Membrane</keyword>
<dbReference type="Gene3D" id="2.60.120.40">
    <property type="match status" value="1"/>
</dbReference>
<evidence type="ECO:0000256" key="1">
    <source>
        <dbReference type="SAM" id="Phobius"/>
    </source>
</evidence>
<name>A0AA88SFI0_CHASR</name>
<keyword evidence="1" id="KW-1133">Transmembrane helix</keyword>
<dbReference type="InterPro" id="IPR008983">
    <property type="entry name" value="Tumour_necrosis_fac-like_dom"/>
</dbReference>
<comment type="caution">
    <text evidence="2">The sequence shown here is derived from an EMBL/GenBank/DDBJ whole genome shotgun (WGS) entry which is preliminary data.</text>
</comment>
<reference evidence="2" key="1">
    <citation type="submission" date="2023-07" db="EMBL/GenBank/DDBJ databases">
        <title>Chromosome-level Genome Assembly of Striped Snakehead (Channa striata).</title>
        <authorList>
            <person name="Liu H."/>
        </authorList>
    </citation>
    <scope>NUCLEOTIDE SEQUENCE</scope>
    <source>
        <strain evidence="2">Gz</strain>
        <tissue evidence="2">Muscle</tissue>
    </source>
</reference>
<proteinExistence type="predicted"/>
<sequence length="187" mass="20946">MMDGRRMDADGGRVLHREKRARKLAVVVAVQNVLVVGCLLVTLYVYWGGQTEPPEDTVHIHFNVISGYTGNVTLNFNNPQSKHKMDVNGNKINIKCTGPYILYMEVCYGNSANRNNTGILQLQVEGSTTPAPSFTLQTSREDCRGLHSIVYLRAEDKASVHCFSDEFFKIKNATLGLSYLLGRHCFF</sequence>
<accession>A0AA88SFI0</accession>
<dbReference type="Proteomes" id="UP001187415">
    <property type="component" value="Unassembled WGS sequence"/>
</dbReference>
<dbReference type="EMBL" id="JAUPFM010000012">
    <property type="protein sequence ID" value="KAK2835795.1"/>
    <property type="molecule type" value="Genomic_DNA"/>
</dbReference>
<dbReference type="AlphaFoldDB" id="A0AA88SFI0"/>
<dbReference type="SUPFAM" id="SSF49842">
    <property type="entry name" value="TNF-like"/>
    <property type="match status" value="1"/>
</dbReference>
<evidence type="ECO:0000313" key="2">
    <source>
        <dbReference type="EMBL" id="KAK2835795.1"/>
    </source>
</evidence>
<keyword evidence="3" id="KW-1185">Reference proteome</keyword>
<evidence type="ECO:0000313" key="3">
    <source>
        <dbReference type="Proteomes" id="UP001187415"/>
    </source>
</evidence>
<organism evidence="2 3">
    <name type="scientific">Channa striata</name>
    <name type="common">Snakehead murrel</name>
    <name type="synonym">Ophicephalus striatus</name>
    <dbReference type="NCBI Taxonomy" id="64152"/>
    <lineage>
        <taxon>Eukaryota</taxon>
        <taxon>Metazoa</taxon>
        <taxon>Chordata</taxon>
        <taxon>Craniata</taxon>
        <taxon>Vertebrata</taxon>
        <taxon>Euteleostomi</taxon>
        <taxon>Actinopterygii</taxon>
        <taxon>Neopterygii</taxon>
        <taxon>Teleostei</taxon>
        <taxon>Neoteleostei</taxon>
        <taxon>Acanthomorphata</taxon>
        <taxon>Anabantaria</taxon>
        <taxon>Anabantiformes</taxon>
        <taxon>Channoidei</taxon>
        <taxon>Channidae</taxon>
        <taxon>Channa</taxon>
    </lineage>
</organism>
<keyword evidence="1" id="KW-0812">Transmembrane</keyword>
<protein>
    <submittedName>
        <fullName evidence="2">Uncharacterized protein</fullName>
    </submittedName>
</protein>
<feature type="transmembrane region" description="Helical" evidence="1">
    <location>
        <begin position="24"/>
        <end position="47"/>
    </location>
</feature>